<protein>
    <submittedName>
        <fullName evidence="2">Pilus assembly protein</fullName>
    </submittedName>
</protein>
<keyword evidence="1" id="KW-0812">Transmembrane</keyword>
<sequence>MGVWMLMAAVIAACAVRLRHARPTLRGLRRSRSGEPCPRPSAALVLGMVEVAIRQGASIPVAVAAVGDAVGGGVGARMRMASQALRRGVAWDEAWLVPCADDVDAGEAAGHAVGGVGGGGTADDAACLRLLRDALAESWRYGASPSERLRAAMEALDRDERAAIERHASRLSVRLLAPTGLCFLPAFIVIGVIPSIVSFL</sequence>
<evidence type="ECO:0000313" key="2">
    <source>
        <dbReference type="EMBL" id="MBW3082059.1"/>
    </source>
</evidence>
<comment type="caution">
    <text evidence="2">The sequence shown here is derived from an EMBL/GenBank/DDBJ whole genome shotgun (WGS) entry which is preliminary data.</text>
</comment>
<keyword evidence="3" id="KW-1185">Reference proteome</keyword>
<keyword evidence="1" id="KW-1133">Transmembrane helix</keyword>
<feature type="transmembrane region" description="Helical" evidence="1">
    <location>
        <begin position="175"/>
        <end position="197"/>
    </location>
</feature>
<dbReference type="Proteomes" id="UP000812844">
    <property type="component" value="Unassembled WGS sequence"/>
</dbReference>
<evidence type="ECO:0000256" key="1">
    <source>
        <dbReference type="SAM" id="Phobius"/>
    </source>
</evidence>
<reference evidence="2 3" key="1">
    <citation type="submission" date="2021-05" db="EMBL/GenBank/DDBJ databases">
        <title>Phylogenetic classification of ten novel species belonging to the genus Bifidobacterium comprising B. colchicus sp. nov., B. abeli sp. nov., B. bicoloris sp. nov., B. guerezis sp. nov., B. rosaliae sp. nov., B. santillanensis sp. nov., B. argentati sp. nov., B. amazzoni sp. nov., B. pluviali sp. nov., and B. pinnaculum sp. nov.</title>
        <authorList>
            <person name="Lugli G.A."/>
            <person name="Ruiz Garcia L."/>
            <person name="Margolles A."/>
            <person name="Ventura M."/>
        </authorList>
    </citation>
    <scope>NUCLEOTIDE SEQUENCE [LARGE SCALE GENOMIC DNA]</scope>
    <source>
        <strain evidence="2 3">6T3</strain>
    </source>
</reference>
<evidence type="ECO:0000313" key="3">
    <source>
        <dbReference type="Proteomes" id="UP000812844"/>
    </source>
</evidence>
<name>A0ABS6W6E1_9BIFI</name>
<dbReference type="EMBL" id="JAHBBD010000002">
    <property type="protein sequence ID" value="MBW3082059.1"/>
    <property type="molecule type" value="Genomic_DNA"/>
</dbReference>
<accession>A0ABS6W6E1</accession>
<organism evidence="2 3">
    <name type="scientific">Bifidobacterium phasiani</name>
    <dbReference type="NCBI Taxonomy" id="2834431"/>
    <lineage>
        <taxon>Bacteria</taxon>
        <taxon>Bacillati</taxon>
        <taxon>Actinomycetota</taxon>
        <taxon>Actinomycetes</taxon>
        <taxon>Bifidobacteriales</taxon>
        <taxon>Bifidobacteriaceae</taxon>
        <taxon>Bifidobacterium</taxon>
    </lineage>
</organism>
<keyword evidence="1" id="KW-0472">Membrane</keyword>
<proteinExistence type="predicted"/>
<gene>
    <name evidence="2" type="ORF">KIH73_01440</name>
</gene>